<evidence type="ECO:0000313" key="3">
    <source>
        <dbReference type="Proteomes" id="UP000326950"/>
    </source>
</evidence>
<organism evidence="2 3">
    <name type="scientific">Aspergillus tamarii</name>
    <dbReference type="NCBI Taxonomy" id="41984"/>
    <lineage>
        <taxon>Eukaryota</taxon>
        <taxon>Fungi</taxon>
        <taxon>Dikarya</taxon>
        <taxon>Ascomycota</taxon>
        <taxon>Pezizomycotina</taxon>
        <taxon>Eurotiomycetes</taxon>
        <taxon>Eurotiomycetidae</taxon>
        <taxon>Eurotiales</taxon>
        <taxon>Aspergillaceae</taxon>
        <taxon>Aspergillus</taxon>
        <taxon>Aspergillus subgen. Circumdati</taxon>
    </lineage>
</organism>
<protein>
    <submittedName>
        <fullName evidence="2">Uncharacterized protein</fullName>
    </submittedName>
</protein>
<accession>A0A5N6V8T6</accession>
<evidence type="ECO:0000313" key="2">
    <source>
        <dbReference type="EMBL" id="KAE8167309.1"/>
    </source>
</evidence>
<proteinExistence type="predicted"/>
<sequence>MRTVPCTALGGQDIIEKTKTGNSDLGMPRRENIPCNQCSGTTWRVRIFLVGIIFACYTVLFTAFFPLSLLCMPFTDAEYDHSGISQGKRGFVD</sequence>
<reference evidence="2 3" key="1">
    <citation type="submission" date="2019-04" db="EMBL/GenBank/DDBJ databases">
        <title>Friends and foes A comparative genomics study of 23 Aspergillus species from section Flavi.</title>
        <authorList>
            <consortium name="DOE Joint Genome Institute"/>
            <person name="Kjaerbolling I."/>
            <person name="Vesth T."/>
            <person name="Frisvad J.C."/>
            <person name="Nybo J.L."/>
            <person name="Theobald S."/>
            <person name="Kildgaard S."/>
            <person name="Isbrandt T."/>
            <person name="Kuo A."/>
            <person name="Sato A."/>
            <person name="Lyhne E.K."/>
            <person name="Kogle M.E."/>
            <person name="Wiebenga A."/>
            <person name="Kun R.S."/>
            <person name="Lubbers R.J."/>
            <person name="Makela M.R."/>
            <person name="Barry K."/>
            <person name="Chovatia M."/>
            <person name="Clum A."/>
            <person name="Daum C."/>
            <person name="Haridas S."/>
            <person name="He G."/>
            <person name="LaButti K."/>
            <person name="Lipzen A."/>
            <person name="Mondo S."/>
            <person name="Riley R."/>
            <person name="Salamov A."/>
            <person name="Simmons B.A."/>
            <person name="Magnuson J.K."/>
            <person name="Henrissat B."/>
            <person name="Mortensen U.H."/>
            <person name="Larsen T.O."/>
            <person name="Devries R.P."/>
            <person name="Grigoriev I.V."/>
            <person name="Machida M."/>
            <person name="Baker S.E."/>
            <person name="Andersen M.R."/>
        </authorList>
    </citation>
    <scope>NUCLEOTIDE SEQUENCE [LARGE SCALE GENOMIC DNA]</scope>
    <source>
        <strain evidence="2 3">CBS 117626</strain>
    </source>
</reference>
<dbReference type="EMBL" id="ML738590">
    <property type="protein sequence ID" value="KAE8167309.1"/>
    <property type="molecule type" value="Genomic_DNA"/>
</dbReference>
<name>A0A5N6V8T6_ASPTM</name>
<keyword evidence="1" id="KW-0812">Transmembrane</keyword>
<keyword evidence="1" id="KW-0472">Membrane</keyword>
<feature type="transmembrane region" description="Helical" evidence="1">
    <location>
        <begin position="47"/>
        <end position="69"/>
    </location>
</feature>
<evidence type="ECO:0000256" key="1">
    <source>
        <dbReference type="SAM" id="Phobius"/>
    </source>
</evidence>
<dbReference type="Proteomes" id="UP000326950">
    <property type="component" value="Unassembled WGS sequence"/>
</dbReference>
<dbReference type="AlphaFoldDB" id="A0A5N6V8T6"/>
<keyword evidence="1" id="KW-1133">Transmembrane helix</keyword>
<keyword evidence="3" id="KW-1185">Reference proteome</keyword>
<gene>
    <name evidence="2" type="ORF">BDV40DRAFT_253761</name>
</gene>